<evidence type="ECO:0000313" key="3">
    <source>
        <dbReference type="Proteomes" id="UP000693942"/>
    </source>
</evidence>
<reference evidence="2" key="1">
    <citation type="submission" date="2021-04" db="EMBL/GenBank/DDBJ databases">
        <title>First draft genome resource for Brassicaceae pathogens Fusarium oxysporum f. sp. raphani and Fusarium oxysporum f. sp. rapae.</title>
        <authorList>
            <person name="Asai S."/>
        </authorList>
    </citation>
    <scope>NUCLEOTIDE SEQUENCE</scope>
    <source>
        <strain evidence="2">Tf1262</strain>
    </source>
</reference>
<protein>
    <submittedName>
        <fullName evidence="2">Putative glucan endo-1,3-beta-glucosidase</fullName>
    </submittedName>
</protein>
<accession>A0A8J5PQX1</accession>
<feature type="domain" description="Rhamnogalacturonase A/B/Epimerase-like pectate lyase" evidence="1">
    <location>
        <begin position="75"/>
        <end position="125"/>
    </location>
</feature>
<gene>
    <name evidence="2" type="ORF">Forpi1262_v013722</name>
</gene>
<organism evidence="2 3">
    <name type="scientific">Fusarium oxysporum f. sp. raphani</name>
    <dbReference type="NCBI Taxonomy" id="96318"/>
    <lineage>
        <taxon>Eukaryota</taxon>
        <taxon>Fungi</taxon>
        <taxon>Dikarya</taxon>
        <taxon>Ascomycota</taxon>
        <taxon>Pezizomycotina</taxon>
        <taxon>Sordariomycetes</taxon>
        <taxon>Hypocreomycetidae</taxon>
        <taxon>Hypocreales</taxon>
        <taxon>Nectriaceae</taxon>
        <taxon>Fusarium</taxon>
        <taxon>Fusarium oxysporum species complex</taxon>
    </lineage>
</organism>
<proteinExistence type="predicted"/>
<dbReference type="Proteomes" id="UP000693942">
    <property type="component" value="Unassembled WGS sequence"/>
</dbReference>
<dbReference type="EMBL" id="JAELUR010000012">
    <property type="protein sequence ID" value="KAG7425147.1"/>
    <property type="molecule type" value="Genomic_DNA"/>
</dbReference>
<dbReference type="AlphaFoldDB" id="A0A8J5PQX1"/>
<evidence type="ECO:0000313" key="2">
    <source>
        <dbReference type="EMBL" id="KAG7425147.1"/>
    </source>
</evidence>
<dbReference type="InterPro" id="IPR024535">
    <property type="entry name" value="RHGA/B-epi-like_pectate_lyase"/>
</dbReference>
<dbReference type="Pfam" id="PF12708">
    <property type="entry name" value="Pect-lyase_RHGA_epim"/>
    <property type="match status" value="2"/>
</dbReference>
<comment type="caution">
    <text evidence="2">The sequence shown here is derived from an EMBL/GenBank/DDBJ whole genome shotgun (WGS) entry which is preliminary data.</text>
</comment>
<evidence type="ECO:0000259" key="1">
    <source>
        <dbReference type="Pfam" id="PF12708"/>
    </source>
</evidence>
<feature type="domain" description="Rhamnogalacturonase A/B/Epimerase-like pectate lyase" evidence="1">
    <location>
        <begin position="28"/>
        <end position="65"/>
    </location>
</feature>
<name>A0A8J5PQX1_FUSOX</name>
<sequence length="139" mass="15227">MRLLKRSWSKVEIPSSRRVGLRELQSYGVADDTDAINKAISSGGRCGGGKCTGSTIYPATVYFPPAPSFVGLGVITSKNNFLRSIRNFIIDVRPTPAKAQVCGIHWQFTQGTSLENLHFYMTKPKDVPSKVGNLSTSIY</sequence>